<feature type="non-terminal residue" evidence="1">
    <location>
        <position position="71"/>
    </location>
</feature>
<protein>
    <submittedName>
        <fullName evidence="1">Uncharacterized protein</fullName>
    </submittedName>
</protein>
<keyword evidence="2" id="KW-1185">Reference proteome</keyword>
<sequence length="71" mass="7857">MCGFEVKPRHLPAELVSSQGRTTKPHTDKDLLSRGAPLWILMMSDRGAGSDFNPNAYCLAMPMIMHLGEDL</sequence>
<reference evidence="1 2" key="1">
    <citation type="submission" date="2013-12" db="EMBL/GenBank/DDBJ databases">
        <title>Draft genome of the parsitic nematode Ancylostoma duodenale.</title>
        <authorList>
            <person name="Mitreva M."/>
        </authorList>
    </citation>
    <scope>NUCLEOTIDE SEQUENCE [LARGE SCALE GENOMIC DNA]</scope>
    <source>
        <strain evidence="1 2">Zhejiang</strain>
    </source>
</reference>
<evidence type="ECO:0000313" key="1">
    <source>
        <dbReference type="EMBL" id="KIH49025.1"/>
    </source>
</evidence>
<dbReference type="Proteomes" id="UP000054047">
    <property type="component" value="Unassembled WGS sequence"/>
</dbReference>
<name>A0A0C2FKD1_9BILA</name>
<evidence type="ECO:0000313" key="2">
    <source>
        <dbReference type="Proteomes" id="UP000054047"/>
    </source>
</evidence>
<dbReference type="AlphaFoldDB" id="A0A0C2FKD1"/>
<accession>A0A0C2FKD1</accession>
<organism evidence="1 2">
    <name type="scientific">Ancylostoma duodenale</name>
    <dbReference type="NCBI Taxonomy" id="51022"/>
    <lineage>
        <taxon>Eukaryota</taxon>
        <taxon>Metazoa</taxon>
        <taxon>Ecdysozoa</taxon>
        <taxon>Nematoda</taxon>
        <taxon>Chromadorea</taxon>
        <taxon>Rhabditida</taxon>
        <taxon>Rhabditina</taxon>
        <taxon>Rhabditomorpha</taxon>
        <taxon>Strongyloidea</taxon>
        <taxon>Ancylostomatidae</taxon>
        <taxon>Ancylostomatinae</taxon>
        <taxon>Ancylostoma</taxon>
    </lineage>
</organism>
<gene>
    <name evidence="1" type="ORF">ANCDUO_20902</name>
</gene>
<proteinExistence type="predicted"/>
<dbReference type="OrthoDB" id="194468at2759"/>
<dbReference type="EMBL" id="KN755503">
    <property type="protein sequence ID" value="KIH49025.1"/>
    <property type="molecule type" value="Genomic_DNA"/>
</dbReference>